<dbReference type="SUPFAM" id="SSF54909">
    <property type="entry name" value="Dimeric alpha+beta barrel"/>
    <property type="match status" value="1"/>
</dbReference>
<keyword evidence="5" id="KW-1185">Reference proteome</keyword>
<dbReference type="Gene3D" id="3.30.70.100">
    <property type="match status" value="1"/>
</dbReference>
<dbReference type="PROSITE" id="PS51502">
    <property type="entry name" value="S_R_A_B_BARREL"/>
    <property type="match status" value="1"/>
</dbReference>
<evidence type="ECO:0000313" key="4">
    <source>
        <dbReference type="EMBL" id="TFC21738.1"/>
    </source>
</evidence>
<dbReference type="PANTHER" id="PTHR24321:SF8">
    <property type="entry name" value="ESTRADIOL 17-BETA-DEHYDROGENASE 8-RELATED"/>
    <property type="match status" value="1"/>
</dbReference>
<protein>
    <submittedName>
        <fullName evidence="4">SDR family oxidoreductase</fullName>
    </submittedName>
</protein>
<dbReference type="InterPro" id="IPR013097">
    <property type="entry name" value="Dabb"/>
</dbReference>
<proteinExistence type="inferred from homology"/>
<organism evidence="4 5">
    <name type="scientific">Cryobacterium glucosi</name>
    <dbReference type="NCBI Taxonomy" id="1259175"/>
    <lineage>
        <taxon>Bacteria</taxon>
        <taxon>Bacillati</taxon>
        <taxon>Actinomycetota</taxon>
        <taxon>Actinomycetes</taxon>
        <taxon>Micrococcales</taxon>
        <taxon>Microbacteriaceae</taxon>
        <taxon>Cryobacterium</taxon>
    </lineage>
</organism>
<dbReference type="InterPro" id="IPR002347">
    <property type="entry name" value="SDR_fam"/>
</dbReference>
<accession>A0ABY2ISS0</accession>
<dbReference type="EMBL" id="SOFS01000015">
    <property type="protein sequence ID" value="TFC21738.1"/>
    <property type="molecule type" value="Genomic_DNA"/>
</dbReference>
<dbReference type="Gene3D" id="3.40.50.720">
    <property type="entry name" value="NAD(P)-binding Rossmann-like Domain"/>
    <property type="match status" value="1"/>
</dbReference>
<evidence type="ECO:0000256" key="2">
    <source>
        <dbReference type="ARBA" id="ARBA00023002"/>
    </source>
</evidence>
<evidence type="ECO:0000259" key="3">
    <source>
        <dbReference type="PROSITE" id="PS51502"/>
    </source>
</evidence>
<dbReference type="PANTHER" id="PTHR24321">
    <property type="entry name" value="DEHYDROGENASES, SHORT CHAIN"/>
    <property type="match status" value="1"/>
</dbReference>
<dbReference type="Pfam" id="PF13561">
    <property type="entry name" value="adh_short_C2"/>
    <property type="match status" value="1"/>
</dbReference>
<feature type="domain" description="Stress-response A/B barrel" evidence="3">
    <location>
        <begin position="2"/>
        <end position="94"/>
    </location>
</feature>
<comment type="caution">
    <text evidence="4">The sequence shown here is derived from an EMBL/GenBank/DDBJ whole genome shotgun (WGS) entry which is preliminary data.</text>
</comment>
<gene>
    <name evidence="4" type="ORF">E3O46_05855</name>
</gene>
<dbReference type="PRINTS" id="PR00081">
    <property type="entry name" value="GDHRDH"/>
</dbReference>
<dbReference type="InterPro" id="IPR011008">
    <property type="entry name" value="Dimeric_a/b-barrel"/>
</dbReference>
<name>A0ABY2ISS0_9MICO</name>
<dbReference type="SMART" id="SM00886">
    <property type="entry name" value="Dabb"/>
    <property type="match status" value="1"/>
</dbReference>
<keyword evidence="2" id="KW-0560">Oxidoreductase</keyword>
<sequence>MIRHVVLFRFEDSFTPAIEHDWRAGLDGLVGHVPGLRSLSVGRDLSGQARSWDCTIVADFDTAADVAGYAGHPLHTPLIALSSPHTRQIASVDFDVPEPATTHAEQRKGRVHGKIAIVTGGSGDLGSACVRLLAREGAVVVSLDVTPPAEPWHEPGITSLELDITDPEQVERAVARVLETVGVPDILVNAAGIIGRAAPSHESTLAEFDRIFNVNVKGTWLMTKYVVPAMIAASRGSIVNFSSIHGITGGRSVPLYHATKGAVRLLTKSDAATYGEHGIRVNSIHPGSMNTRMSRTAADMSAVGPEAYYRQLVEGNPLRRQGEPDEIAYGVLYLASDESRFSTGSELVIDGGYTAV</sequence>
<dbReference type="Pfam" id="PF07876">
    <property type="entry name" value="Dabb"/>
    <property type="match status" value="1"/>
</dbReference>
<reference evidence="4 5" key="1">
    <citation type="submission" date="2019-03" db="EMBL/GenBank/DDBJ databases">
        <title>Genomics of glacier-inhabiting Cryobacterium strains.</title>
        <authorList>
            <person name="Liu Q."/>
            <person name="Xin Y.-H."/>
        </authorList>
    </citation>
    <scope>NUCLEOTIDE SEQUENCE [LARGE SCALE GENOMIC DNA]</scope>
    <source>
        <strain evidence="4 5">MDB1-5</strain>
    </source>
</reference>
<dbReference type="RefSeq" id="WP_134560024.1">
    <property type="nucleotide sequence ID" value="NZ_SOFS01000015.1"/>
</dbReference>
<dbReference type="Proteomes" id="UP000297604">
    <property type="component" value="Unassembled WGS sequence"/>
</dbReference>
<dbReference type="InterPro" id="IPR036291">
    <property type="entry name" value="NAD(P)-bd_dom_sf"/>
</dbReference>
<comment type="similarity">
    <text evidence="1">Belongs to the short-chain dehydrogenases/reductases (SDR) family.</text>
</comment>
<evidence type="ECO:0000313" key="5">
    <source>
        <dbReference type="Proteomes" id="UP000297604"/>
    </source>
</evidence>
<evidence type="ECO:0000256" key="1">
    <source>
        <dbReference type="ARBA" id="ARBA00006484"/>
    </source>
</evidence>
<dbReference type="SUPFAM" id="SSF51735">
    <property type="entry name" value="NAD(P)-binding Rossmann-fold domains"/>
    <property type="match status" value="1"/>
</dbReference>
<dbReference type="PRINTS" id="PR00080">
    <property type="entry name" value="SDRFAMILY"/>
</dbReference>